<evidence type="ECO:0000256" key="3">
    <source>
        <dbReference type="ARBA" id="ARBA00022517"/>
    </source>
</evidence>
<dbReference type="AlphaFoldDB" id="A0A0N0NKY2"/>
<proteinExistence type="inferred from homology"/>
<feature type="compositionally biased region" description="Acidic residues" evidence="6">
    <location>
        <begin position="96"/>
        <end position="133"/>
    </location>
</feature>
<comment type="caution">
    <text evidence="7">The sequence shown here is derived from an EMBL/GenBank/DDBJ whole genome shotgun (WGS) entry which is preliminary data.</text>
</comment>
<evidence type="ECO:0000256" key="6">
    <source>
        <dbReference type="SAM" id="MobiDB-lite"/>
    </source>
</evidence>
<feature type="region of interest" description="Disordered" evidence="6">
    <location>
        <begin position="1"/>
        <end position="160"/>
    </location>
</feature>
<dbReference type="VEuPathDB" id="FungiDB:AB675_12142"/>
<dbReference type="GO" id="GO:0030687">
    <property type="term" value="C:preribosome, large subunit precursor"/>
    <property type="evidence" value="ECO:0007669"/>
    <property type="project" value="TreeGrafter"/>
</dbReference>
<evidence type="ECO:0000256" key="1">
    <source>
        <dbReference type="ARBA" id="ARBA00004604"/>
    </source>
</evidence>
<keyword evidence="3" id="KW-0690">Ribosome biogenesis</keyword>
<feature type="compositionally biased region" description="Basic and acidic residues" evidence="6">
    <location>
        <begin position="335"/>
        <end position="348"/>
    </location>
</feature>
<evidence type="ECO:0000313" key="8">
    <source>
        <dbReference type="Proteomes" id="UP000038010"/>
    </source>
</evidence>
<dbReference type="GeneID" id="28732929"/>
<feature type="compositionally biased region" description="Acidic residues" evidence="6">
    <location>
        <begin position="319"/>
        <end position="334"/>
    </location>
</feature>
<dbReference type="EMBL" id="LFJN01000019">
    <property type="protein sequence ID" value="KPI38379.1"/>
    <property type="molecule type" value="Genomic_DNA"/>
</dbReference>
<dbReference type="PANTHER" id="PTHR13028">
    <property type="entry name" value="RRNA PROCESSING PROTEIN EBNA1-BINDING PROTEIN-RELATED"/>
    <property type="match status" value="1"/>
</dbReference>
<keyword evidence="4" id="KW-0175">Coiled coil</keyword>
<dbReference type="OrthoDB" id="443772at2759"/>
<accession>A0A0N0NKY2</accession>
<feature type="compositionally biased region" description="Basic and acidic residues" evidence="6">
    <location>
        <begin position="286"/>
        <end position="302"/>
    </location>
</feature>
<evidence type="ECO:0000313" key="7">
    <source>
        <dbReference type="EMBL" id="KPI38379.1"/>
    </source>
</evidence>
<feature type="compositionally biased region" description="Basic and acidic residues" evidence="6">
    <location>
        <begin position="250"/>
        <end position="277"/>
    </location>
</feature>
<dbReference type="Proteomes" id="UP000038010">
    <property type="component" value="Unassembled WGS sequence"/>
</dbReference>
<comment type="similarity">
    <text evidence="2">Belongs to the EBP2 family.</text>
</comment>
<gene>
    <name evidence="7" type="ORF">AB675_12142</name>
</gene>
<feature type="compositionally biased region" description="Polar residues" evidence="6">
    <location>
        <begin position="84"/>
        <end position="93"/>
    </location>
</feature>
<organism evidence="7 8">
    <name type="scientific">Cyphellophora attinorum</name>
    <dbReference type="NCBI Taxonomy" id="1664694"/>
    <lineage>
        <taxon>Eukaryota</taxon>
        <taxon>Fungi</taxon>
        <taxon>Dikarya</taxon>
        <taxon>Ascomycota</taxon>
        <taxon>Pezizomycotina</taxon>
        <taxon>Eurotiomycetes</taxon>
        <taxon>Chaetothyriomycetidae</taxon>
        <taxon>Chaetothyriales</taxon>
        <taxon>Cyphellophoraceae</taxon>
        <taxon>Cyphellophora</taxon>
    </lineage>
</organism>
<evidence type="ECO:0000256" key="5">
    <source>
        <dbReference type="ARBA" id="ARBA00023242"/>
    </source>
</evidence>
<feature type="region of interest" description="Disordered" evidence="6">
    <location>
        <begin position="250"/>
        <end position="419"/>
    </location>
</feature>
<feature type="compositionally biased region" description="Acidic residues" evidence="6">
    <location>
        <begin position="65"/>
        <end position="75"/>
    </location>
</feature>
<feature type="compositionally biased region" description="Basic residues" evidence="6">
    <location>
        <begin position="405"/>
        <end position="419"/>
    </location>
</feature>
<sequence>MVKKSKLLAALDAHKGRDYDAEKRKKQLKAGEKAKQEKLARKAQSAKSEDEAEPMAQAADIALPESEDEAEEVDDITTVKFNGEPTTQTNGQDVASEGDDSDQDGDEDQDDEGEEEEEEEEDDDEAGEEEDIALSDLSASDREDTVPHQRMTINNGPALLTSTSRIALLRNHPLKDRAPFSTHNSLISTLPSTTTSVPDPNDDLTRESAFYAIARAAASEARSLLKKENIPFSRPADYFAEMVKSEEHMGRIHKKQYDEAADRKGREEARKLRDAKKFGKQVQVAKEQERAKLKRETLDKIKDLKRKRKGNPSENTKEDAEDDLFDVGVDDDNNDSNKSRRGGRDRSSSRGGAGGAFKRQKKDAKFGFGGKKRFSKSGDAESSADMRGFSSARMKGRGGGGGRGGAKRLGKSRRAAGRP</sequence>
<dbReference type="GO" id="GO:0006364">
    <property type="term" value="P:rRNA processing"/>
    <property type="evidence" value="ECO:0007669"/>
    <property type="project" value="TreeGrafter"/>
</dbReference>
<keyword evidence="8" id="KW-1185">Reference proteome</keyword>
<dbReference type="GO" id="GO:0042273">
    <property type="term" value="P:ribosomal large subunit biogenesis"/>
    <property type="evidence" value="ECO:0007669"/>
    <property type="project" value="TreeGrafter"/>
</dbReference>
<feature type="region of interest" description="Disordered" evidence="6">
    <location>
        <begin position="176"/>
        <end position="201"/>
    </location>
</feature>
<dbReference type="InterPro" id="IPR008610">
    <property type="entry name" value="Ebp2"/>
</dbReference>
<feature type="compositionally biased region" description="Low complexity" evidence="6">
    <location>
        <begin position="185"/>
        <end position="196"/>
    </location>
</feature>
<dbReference type="RefSeq" id="XP_017998342.1">
    <property type="nucleotide sequence ID" value="XM_018141048.1"/>
</dbReference>
<feature type="compositionally biased region" description="Basic and acidic residues" evidence="6">
    <location>
        <begin position="12"/>
        <end position="40"/>
    </location>
</feature>
<dbReference type="Pfam" id="PF05890">
    <property type="entry name" value="Ebp2"/>
    <property type="match status" value="1"/>
</dbReference>
<dbReference type="PANTHER" id="PTHR13028:SF0">
    <property type="entry name" value="RRNA-PROCESSING PROTEIN EBP2-RELATED"/>
    <property type="match status" value="1"/>
</dbReference>
<keyword evidence="5" id="KW-0539">Nucleus</keyword>
<dbReference type="STRING" id="1664694.A0A0N0NKY2"/>
<dbReference type="GO" id="GO:0034399">
    <property type="term" value="C:nuclear periphery"/>
    <property type="evidence" value="ECO:0007669"/>
    <property type="project" value="TreeGrafter"/>
</dbReference>
<evidence type="ECO:0000256" key="4">
    <source>
        <dbReference type="ARBA" id="ARBA00023054"/>
    </source>
</evidence>
<evidence type="ECO:0000256" key="2">
    <source>
        <dbReference type="ARBA" id="ARBA00007336"/>
    </source>
</evidence>
<feature type="compositionally biased region" description="Polar residues" evidence="6">
    <location>
        <begin position="151"/>
        <end position="160"/>
    </location>
</feature>
<name>A0A0N0NKY2_9EURO</name>
<dbReference type="GO" id="GO:0005730">
    <property type="term" value="C:nucleolus"/>
    <property type="evidence" value="ECO:0007669"/>
    <property type="project" value="UniProtKB-SubCell"/>
</dbReference>
<reference evidence="7 8" key="1">
    <citation type="submission" date="2015-06" db="EMBL/GenBank/DDBJ databases">
        <title>Draft genome of the ant-associated black yeast Phialophora attae CBS 131958.</title>
        <authorList>
            <person name="Moreno L.F."/>
            <person name="Stielow B.J."/>
            <person name="de Hoog S."/>
            <person name="Vicente V.A."/>
            <person name="Weiss V.A."/>
            <person name="de Vries M."/>
            <person name="Cruz L.M."/>
            <person name="Souza E.M."/>
        </authorList>
    </citation>
    <scope>NUCLEOTIDE SEQUENCE [LARGE SCALE GENOMIC DNA]</scope>
    <source>
        <strain evidence="7 8">CBS 131958</strain>
    </source>
</reference>
<protein>
    <submittedName>
        <fullName evidence="7">rRNA-processing protein EBP2</fullName>
    </submittedName>
</protein>
<comment type="subcellular location">
    <subcellularLocation>
        <location evidence="1">Nucleus</location>
        <location evidence="1">Nucleolus</location>
    </subcellularLocation>
</comment>